<dbReference type="PANTHER" id="PTHR35205">
    <property type="entry name" value="NB-ARC AND TPR DOMAIN PROTEIN"/>
    <property type="match status" value="1"/>
</dbReference>
<evidence type="ECO:0000313" key="4">
    <source>
        <dbReference type="Proteomes" id="UP000319257"/>
    </source>
</evidence>
<dbReference type="InterPro" id="IPR027417">
    <property type="entry name" value="P-loop_NTPase"/>
</dbReference>
<comment type="caution">
    <text evidence="3">The sequence shown here is derived from an EMBL/GenBank/DDBJ whole genome shotgun (WGS) entry which is preliminary data.</text>
</comment>
<dbReference type="AlphaFoldDB" id="A0A507AWT4"/>
<organism evidence="3 4">
    <name type="scientific">Thyridium curvatum</name>
    <dbReference type="NCBI Taxonomy" id="1093900"/>
    <lineage>
        <taxon>Eukaryota</taxon>
        <taxon>Fungi</taxon>
        <taxon>Dikarya</taxon>
        <taxon>Ascomycota</taxon>
        <taxon>Pezizomycotina</taxon>
        <taxon>Sordariomycetes</taxon>
        <taxon>Sordariomycetidae</taxon>
        <taxon>Thyridiales</taxon>
        <taxon>Thyridiaceae</taxon>
        <taxon>Thyridium</taxon>
    </lineage>
</organism>
<feature type="compositionally biased region" description="Basic and acidic residues" evidence="1">
    <location>
        <begin position="69"/>
        <end position="85"/>
    </location>
</feature>
<dbReference type="Gene3D" id="3.40.50.300">
    <property type="entry name" value="P-loop containing nucleotide triphosphate hydrolases"/>
    <property type="match status" value="1"/>
</dbReference>
<dbReference type="RefSeq" id="XP_030991092.1">
    <property type="nucleotide sequence ID" value="XM_031144389.1"/>
</dbReference>
<dbReference type="PANTHER" id="PTHR35205:SF1">
    <property type="entry name" value="ZU5 DOMAIN-CONTAINING PROTEIN"/>
    <property type="match status" value="1"/>
</dbReference>
<dbReference type="InterPro" id="IPR011990">
    <property type="entry name" value="TPR-like_helical_dom_sf"/>
</dbReference>
<protein>
    <recommendedName>
        <fullName evidence="2">DUF7779 domain-containing protein</fullName>
    </recommendedName>
</protein>
<gene>
    <name evidence="3" type="ORF">E0L32_009425</name>
</gene>
<feature type="region of interest" description="Disordered" evidence="1">
    <location>
        <begin position="69"/>
        <end position="92"/>
    </location>
</feature>
<dbReference type="Gene3D" id="1.25.40.10">
    <property type="entry name" value="Tetratricopeptide repeat domain"/>
    <property type="match status" value="1"/>
</dbReference>
<evidence type="ECO:0000256" key="1">
    <source>
        <dbReference type="SAM" id="MobiDB-lite"/>
    </source>
</evidence>
<dbReference type="SUPFAM" id="SSF52540">
    <property type="entry name" value="P-loop containing nucleoside triphosphate hydrolases"/>
    <property type="match status" value="1"/>
</dbReference>
<dbReference type="GeneID" id="41976872"/>
<evidence type="ECO:0000313" key="3">
    <source>
        <dbReference type="EMBL" id="TPX09381.1"/>
    </source>
</evidence>
<feature type="domain" description="DUF7779" evidence="2">
    <location>
        <begin position="381"/>
        <end position="471"/>
    </location>
</feature>
<dbReference type="EMBL" id="SKBQ01000068">
    <property type="protein sequence ID" value="TPX09381.1"/>
    <property type="molecule type" value="Genomic_DNA"/>
</dbReference>
<evidence type="ECO:0000259" key="2">
    <source>
        <dbReference type="Pfam" id="PF25000"/>
    </source>
</evidence>
<dbReference type="Proteomes" id="UP000319257">
    <property type="component" value="Unassembled WGS sequence"/>
</dbReference>
<dbReference type="STRING" id="1093900.A0A507AWT4"/>
<proteinExistence type="predicted"/>
<accession>A0A507AWT4</accession>
<dbReference type="InParanoid" id="A0A507AWT4"/>
<reference evidence="3 4" key="1">
    <citation type="submission" date="2019-06" db="EMBL/GenBank/DDBJ databases">
        <title>Draft genome sequence of the filamentous fungus Phialemoniopsis curvata isolated from diesel fuel.</title>
        <authorList>
            <person name="Varaljay V.A."/>
            <person name="Lyon W.J."/>
            <person name="Crouch A.L."/>
            <person name="Drake C.E."/>
            <person name="Hollomon J.M."/>
            <person name="Nadeau L.J."/>
            <person name="Nunn H.S."/>
            <person name="Stevenson B.S."/>
            <person name="Bojanowski C.L."/>
            <person name="Crookes-Goodson W.J."/>
        </authorList>
    </citation>
    <scope>NUCLEOTIDE SEQUENCE [LARGE SCALE GENOMIC DNA]</scope>
    <source>
        <strain evidence="3 4">D216</strain>
    </source>
</reference>
<dbReference type="Pfam" id="PF25000">
    <property type="entry name" value="DUF7779"/>
    <property type="match status" value="1"/>
</dbReference>
<keyword evidence="4" id="KW-1185">Reference proteome</keyword>
<dbReference type="InterPro" id="IPR056681">
    <property type="entry name" value="DUF7779"/>
</dbReference>
<dbReference type="GO" id="GO:0043531">
    <property type="term" value="F:ADP binding"/>
    <property type="evidence" value="ECO:0007669"/>
    <property type="project" value="InterPro"/>
</dbReference>
<name>A0A507AWT4_9PEZI</name>
<sequence length="702" mass="78705">MGSFLMRILGESIFLGKEAVRCPEVSEDSSKIYWLGYFPASGADTPATASRATVNDDLAESLYHVSEDEVGVHSESDETSAHSVDEITSPSEPGTAKNTLLVPCYTLAGIIRNKDFCGHQDVLLLIDNTFLHELDETTHGQLTQHEFALCGLGGIGKTEIAKEFCFTHQHRFDAIFWVEADRLTQLSEGFASIAAQIGHTDRSNKVVSRNIALEWLKHPMKRQRNSDASTTSGTTPVESQMANWLLVFNNADNLELLKKFWPVTTRGSFLITSRDPVAMRGRPGVDIKPFEPNEAVTVLRHLTVAPDKELATGKQASIKISTRLGGLPLAITQVAALIDRWEMTLDEFLGFLQKQASIETIARERPPVLQEQYPHSLFTVWALDSLTKSALTLLQAMSFLSPDSIGEFIFLKYAPEVTEVPMGFPMTQPSYIQARTELTRVSLVRRNKMEGELSLHRLVQDVVRVQMSEQRSLDIINFVTQSTFQAWPTPFLRFDHDTATWKRSEELLPHILKLSSFIPEYSHIIGSSQLKHTMAKLLVFAGCDFEAARPHFLEVLRLSSDLAAEMEETRADAYFALSALSAQVNEHPKINLDYAQHHFDCRLKLCDRAQFREDRMAMAYGELAHAQRLAGLYEVAIENTRVAIELTEASPAFKSGDNWPTFSNTHQAFALAALGRYGEAITPIHRSLEYWSKRASTTHSFQ</sequence>
<dbReference type="OrthoDB" id="6161812at2759"/>
<dbReference type="SUPFAM" id="SSF48452">
    <property type="entry name" value="TPR-like"/>
    <property type="match status" value="1"/>
</dbReference>